<protein>
    <submittedName>
        <fullName evidence="3">Uncharacterized protein</fullName>
    </submittedName>
</protein>
<evidence type="ECO:0000313" key="4">
    <source>
        <dbReference type="Proteomes" id="UP000199544"/>
    </source>
</evidence>
<dbReference type="RefSeq" id="WP_090235042.1">
    <property type="nucleotide sequence ID" value="NZ_FNHW01000001.1"/>
</dbReference>
<feature type="signal peptide" evidence="2">
    <location>
        <begin position="1"/>
        <end position="24"/>
    </location>
</feature>
<feature type="transmembrane region" description="Helical" evidence="1">
    <location>
        <begin position="133"/>
        <end position="154"/>
    </location>
</feature>
<reference evidence="4" key="1">
    <citation type="submission" date="2016-10" db="EMBL/GenBank/DDBJ databases">
        <authorList>
            <person name="Varghese N."/>
            <person name="Submissions S."/>
        </authorList>
    </citation>
    <scope>NUCLEOTIDE SEQUENCE [LARGE SCALE GENOMIC DNA]</scope>
    <source>
        <strain evidence="4">CGMCC 1.6854</strain>
    </source>
</reference>
<organism evidence="3 4">
    <name type="scientific">Fictibacillus solisalsi</name>
    <dbReference type="NCBI Taxonomy" id="459525"/>
    <lineage>
        <taxon>Bacteria</taxon>
        <taxon>Bacillati</taxon>
        <taxon>Bacillota</taxon>
        <taxon>Bacilli</taxon>
        <taxon>Bacillales</taxon>
        <taxon>Fictibacillaceae</taxon>
        <taxon>Fictibacillus</taxon>
    </lineage>
</organism>
<name>A0A1G9X275_9BACL</name>
<accession>A0A1G9X275</accession>
<sequence length="178" mass="20282">MKKKIFALFSVFTLVFSFASIASAAGATTEMKAAIEKGLKEAHYDYKKGSIEISDVQTVPNEDKKLDTSEIVVGMGSYKTMRDNIFSFTHKEIVFYNAKDNKMLTEQEVAKAGPELQKYKEDHESQTGTKMDYVVVLLLLALVLLVPLYLLTIWEKGQYLTTKFKIKNNLYNHTKEFN</sequence>
<evidence type="ECO:0000256" key="2">
    <source>
        <dbReference type="SAM" id="SignalP"/>
    </source>
</evidence>
<keyword evidence="1" id="KW-0812">Transmembrane</keyword>
<dbReference type="OrthoDB" id="2352608at2"/>
<keyword evidence="1" id="KW-0472">Membrane</keyword>
<proteinExistence type="predicted"/>
<keyword evidence="2" id="KW-0732">Signal</keyword>
<keyword evidence="4" id="KW-1185">Reference proteome</keyword>
<feature type="chain" id="PRO_5011661424" evidence="2">
    <location>
        <begin position="25"/>
        <end position="178"/>
    </location>
</feature>
<dbReference type="Proteomes" id="UP000199544">
    <property type="component" value="Unassembled WGS sequence"/>
</dbReference>
<evidence type="ECO:0000313" key="3">
    <source>
        <dbReference type="EMBL" id="SDM90829.1"/>
    </source>
</evidence>
<gene>
    <name evidence="3" type="ORF">SAMN04488137_2528</name>
</gene>
<dbReference type="AlphaFoldDB" id="A0A1G9X275"/>
<evidence type="ECO:0000256" key="1">
    <source>
        <dbReference type="SAM" id="Phobius"/>
    </source>
</evidence>
<dbReference type="EMBL" id="FNHW01000001">
    <property type="protein sequence ID" value="SDM90829.1"/>
    <property type="molecule type" value="Genomic_DNA"/>
</dbReference>
<keyword evidence="1" id="KW-1133">Transmembrane helix</keyword>